<evidence type="ECO:0000313" key="1">
    <source>
        <dbReference type="EMBL" id="KAI3754854.1"/>
    </source>
</evidence>
<sequence length="292" mass="33140">MHVLSVQPVPKRPEKHVRKSVNTRLVASLCSCLTKALVTEADCLCICLLPGLSTMANVSRLTFHPFDLQSNLVPLPLGKKAICTRCVFRNKQDESKVIIRNKARLVVQGLYQQEGIDYEEVFAPVARLEAIRIFLAYASYMNFTVYQMDVKTAFLYGKVKEEIYVCQPPGFEDNDHPDYVYKLDKALSRLHQAPRAWYATLTDYLLAHGCTCEFRKVVEKKFEMRALGEMAFFLGLQVRQSNDGILIHKGKYVDDIIAKFKFTDAQAATTLMATRPVLDVDKNGAAVDQKQY</sequence>
<dbReference type="Proteomes" id="UP001056120">
    <property type="component" value="Linkage Group LG18"/>
</dbReference>
<keyword evidence="2" id="KW-1185">Reference proteome</keyword>
<gene>
    <name evidence="1" type="ORF">L1987_54646</name>
</gene>
<accession>A0ACB9E7B5</accession>
<evidence type="ECO:0000313" key="2">
    <source>
        <dbReference type="Proteomes" id="UP001056120"/>
    </source>
</evidence>
<organism evidence="1 2">
    <name type="scientific">Smallanthus sonchifolius</name>
    <dbReference type="NCBI Taxonomy" id="185202"/>
    <lineage>
        <taxon>Eukaryota</taxon>
        <taxon>Viridiplantae</taxon>
        <taxon>Streptophyta</taxon>
        <taxon>Embryophyta</taxon>
        <taxon>Tracheophyta</taxon>
        <taxon>Spermatophyta</taxon>
        <taxon>Magnoliopsida</taxon>
        <taxon>eudicotyledons</taxon>
        <taxon>Gunneridae</taxon>
        <taxon>Pentapetalae</taxon>
        <taxon>asterids</taxon>
        <taxon>campanulids</taxon>
        <taxon>Asterales</taxon>
        <taxon>Asteraceae</taxon>
        <taxon>Asteroideae</taxon>
        <taxon>Heliantheae alliance</taxon>
        <taxon>Millerieae</taxon>
        <taxon>Smallanthus</taxon>
    </lineage>
</organism>
<name>A0ACB9E7B5_9ASTR</name>
<protein>
    <submittedName>
        <fullName evidence="1">Uncharacterized protein</fullName>
    </submittedName>
</protein>
<reference evidence="2" key="1">
    <citation type="journal article" date="2022" name="Mol. Ecol. Resour.">
        <title>The genomes of chicory, endive, great burdock and yacon provide insights into Asteraceae palaeo-polyploidization history and plant inulin production.</title>
        <authorList>
            <person name="Fan W."/>
            <person name="Wang S."/>
            <person name="Wang H."/>
            <person name="Wang A."/>
            <person name="Jiang F."/>
            <person name="Liu H."/>
            <person name="Zhao H."/>
            <person name="Xu D."/>
            <person name="Zhang Y."/>
        </authorList>
    </citation>
    <scope>NUCLEOTIDE SEQUENCE [LARGE SCALE GENOMIC DNA]</scope>
    <source>
        <strain evidence="2">cv. Yunnan</strain>
    </source>
</reference>
<comment type="caution">
    <text evidence="1">The sequence shown here is derived from an EMBL/GenBank/DDBJ whole genome shotgun (WGS) entry which is preliminary data.</text>
</comment>
<dbReference type="EMBL" id="CM042035">
    <property type="protein sequence ID" value="KAI3754854.1"/>
    <property type="molecule type" value="Genomic_DNA"/>
</dbReference>
<proteinExistence type="predicted"/>
<reference evidence="1 2" key="2">
    <citation type="journal article" date="2022" name="Mol. Ecol. Resour.">
        <title>The genomes of chicory, endive, great burdock and yacon provide insights into Asteraceae paleo-polyploidization history and plant inulin production.</title>
        <authorList>
            <person name="Fan W."/>
            <person name="Wang S."/>
            <person name="Wang H."/>
            <person name="Wang A."/>
            <person name="Jiang F."/>
            <person name="Liu H."/>
            <person name="Zhao H."/>
            <person name="Xu D."/>
            <person name="Zhang Y."/>
        </authorList>
    </citation>
    <scope>NUCLEOTIDE SEQUENCE [LARGE SCALE GENOMIC DNA]</scope>
    <source>
        <strain evidence="2">cv. Yunnan</strain>
        <tissue evidence="1">Leaves</tissue>
    </source>
</reference>